<proteinExistence type="predicted"/>
<dbReference type="Gene3D" id="1.20.1280.50">
    <property type="match status" value="1"/>
</dbReference>
<name>A0AA38P5Z0_9AGAR</name>
<comment type="caution">
    <text evidence="1">The sequence shown here is derived from an EMBL/GenBank/DDBJ whole genome shotgun (WGS) entry which is preliminary data.</text>
</comment>
<evidence type="ECO:0000313" key="1">
    <source>
        <dbReference type="EMBL" id="KAJ3836683.1"/>
    </source>
</evidence>
<reference evidence="1" key="1">
    <citation type="submission" date="2022-08" db="EMBL/GenBank/DDBJ databases">
        <authorList>
            <consortium name="DOE Joint Genome Institute"/>
            <person name="Min B."/>
            <person name="Riley R."/>
            <person name="Sierra-Patev S."/>
            <person name="Naranjo-Ortiz M."/>
            <person name="Looney B."/>
            <person name="Konkel Z."/>
            <person name="Slot J.C."/>
            <person name="Sakamoto Y."/>
            <person name="Steenwyk J.L."/>
            <person name="Rokas A."/>
            <person name="Carro J."/>
            <person name="Camarero S."/>
            <person name="Ferreira P."/>
            <person name="Molpeceres G."/>
            <person name="Ruiz-Duenas F.J."/>
            <person name="Serrano A."/>
            <person name="Henrissat B."/>
            <person name="Drula E."/>
            <person name="Hughes K.W."/>
            <person name="Mata J.L."/>
            <person name="Ishikawa N.K."/>
            <person name="Vargas-Isla R."/>
            <person name="Ushijima S."/>
            <person name="Smith C.A."/>
            <person name="Ahrendt S."/>
            <person name="Andreopoulos W."/>
            <person name="He G."/>
            <person name="Labutti K."/>
            <person name="Lipzen A."/>
            <person name="Ng V."/>
            <person name="Sandor L."/>
            <person name="Barry K."/>
            <person name="Martinez A.T."/>
            <person name="Xiao Y."/>
            <person name="Gibbons J.G."/>
            <person name="Terashima K."/>
            <person name="Hibbett D.S."/>
            <person name="Grigoriev I.V."/>
        </authorList>
    </citation>
    <scope>NUCLEOTIDE SEQUENCE</scope>
    <source>
        <strain evidence="1">TFB9207</strain>
    </source>
</reference>
<sequence>MNTATNTVVSSACPQCGYSAQHDSTPVPPSDSARIDHLLSTNDHPTPQDAIVFHSFVADGESFLSHLDTRIASVRALLLKLEATKDNLTSAITSYKRPLHPMRRLPSEILEHIFFFGVGHDKLALSYSRSSPHSLDLRYPPWIYGRVCRRWKNVVYEMPSLWTRVKLQFDQLPKFLVKQLPLAQNLLSIYLRRSKGLSLSVYIRIPDWFSMDSAAGFFALVLSQSWRWSSLFLGSGQGLSDIMAISEDSFPSLEEIYTWNLDGSDGKIDSIDCHAWSCKDSQSTSLTRETIVT</sequence>
<protein>
    <recommendedName>
        <fullName evidence="3">F-box domain-containing protein</fullName>
    </recommendedName>
</protein>
<dbReference type="Proteomes" id="UP001163846">
    <property type="component" value="Unassembled WGS sequence"/>
</dbReference>
<organism evidence="1 2">
    <name type="scientific">Lentinula raphanica</name>
    <dbReference type="NCBI Taxonomy" id="153919"/>
    <lineage>
        <taxon>Eukaryota</taxon>
        <taxon>Fungi</taxon>
        <taxon>Dikarya</taxon>
        <taxon>Basidiomycota</taxon>
        <taxon>Agaricomycotina</taxon>
        <taxon>Agaricomycetes</taxon>
        <taxon>Agaricomycetidae</taxon>
        <taxon>Agaricales</taxon>
        <taxon>Marasmiineae</taxon>
        <taxon>Omphalotaceae</taxon>
        <taxon>Lentinula</taxon>
    </lineage>
</organism>
<keyword evidence="2" id="KW-1185">Reference proteome</keyword>
<evidence type="ECO:0008006" key="3">
    <source>
        <dbReference type="Google" id="ProtNLM"/>
    </source>
</evidence>
<evidence type="ECO:0000313" key="2">
    <source>
        <dbReference type="Proteomes" id="UP001163846"/>
    </source>
</evidence>
<accession>A0AA38P5Z0</accession>
<gene>
    <name evidence="1" type="ORF">F5878DRAFT_540891</name>
</gene>
<dbReference type="EMBL" id="MU806301">
    <property type="protein sequence ID" value="KAJ3836683.1"/>
    <property type="molecule type" value="Genomic_DNA"/>
</dbReference>
<dbReference type="AlphaFoldDB" id="A0AA38P5Z0"/>